<protein>
    <submittedName>
        <fullName evidence="5">Unannotated protein</fullName>
    </submittedName>
</protein>
<dbReference type="GO" id="GO:0045892">
    <property type="term" value="P:negative regulation of DNA-templated transcription"/>
    <property type="evidence" value="ECO:0007669"/>
    <property type="project" value="InterPro"/>
</dbReference>
<dbReference type="InterPro" id="IPR036388">
    <property type="entry name" value="WH-like_DNA-bd_sf"/>
</dbReference>
<dbReference type="Pfam" id="PF03965">
    <property type="entry name" value="Penicillinase_R"/>
    <property type="match status" value="1"/>
</dbReference>
<keyword evidence="3" id="KW-0238">DNA-binding</keyword>
<proteinExistence type="inferred from homology"/>
<dbReference type="EMBL" id="CAFBMK010000042">
    <property type="protein sequence ID" value="CAB4907983.1"/>
    <property type="molecule type" value="Genomic_DNA"/>
</dbReference>
<dbReference type="PIRSF" id="PIRSF019455">
    <property type="entry name" value="CopR_AtkY"/>
    <property type="match status" value="1"/>
</dbReference>
<keyword evidence="4" id="KW-0804">Transcription</keyword>
<accession>A0A6J7GUL1</accession>
<dbReference type="GO" id="GO:0003677">
    <property type="term" value="F:DNA binding"/>
    <property type="evidence" value="ECO:0007669"/>
    <property type="project" value="UniProtKB-KW"/>
</dbReference>
<dbReference type="InterPro" id="IPR036390">
    <property type="entry name" value="WH_DNA-bd_sf"/>
</dbReference>
<comment type="similarity">
    <text evidence="1">Belongs to the BlaI transcriptional regulatory family.</text>
</comment>
<organism evidence="5">
    <name type="scientific">freshwater metagenome</name>
    <dbReference type="NCBI Taxonomy" id="449393"/>
    <lineage>
        <taxon>unclassified sequences</taxon>
        <taxon>metagenomes</taxon>
        <taxon>ecological metagenomes</taxon>
    </lineage>
</organism>
<dbReference type="SUPFAM" id="SSF46785">
    <property type="entry name" value="Winged helix' DNA-binding domain"/>
    <property type="match status" value="1"/>
</dbReference>
<gene>
    <name evidence="5" type="ORF">UFOPK3564_01028</name>
</gene>
<evidence type="ECO:0000256" key="4">
    <source>
        <dbReference type="ARBA" id="ARBA00023163"/>
    </source>
</evidence>
<dbReference type="InterPro" id="IPR005650">
    <property type="entry name" value="BlaI_family"/>
</dbReference>
<name>A0A6J7GUL1_9ZZZZ</name>
<sequence length="129" mass="14326">MTDGAIQGELQEQIMIVLWHNGEGTVEHVRAGLPARHRSAYSTVQTVLNRLVDRGLLSRERRGKTFIYTAKVTEGQYLSRSIERTLAGASLEARQAALAQLIGTIDTDELSALQEQARRAAAAREARRR</sequence>
<reference evidence="5" key="1">
    <citation type="submission" date="2020-05" db="EMBL/GenBank/DDBJ databases">
        <authorList>
            <person name="Chiriac C."/>
            <person name="Salcher M."/>
            <person name="Ghai R."/>
            <person name="Kavagutti S V."/>
        </authorList>
    </citation>
    <scope>NUCLEOTIDE SEQUENCE</scope>
</reference>
<keyword evidence="2" id="KW-0805">Transcription regulation</keyword>
<dbReference type="Gene3D" id="1.10.10.10">
    <property type="entry name" value="Winged helix-like DNA-binding domain superfamily/Winged helix DNA-binding domain"/>
    <property type="match status" value="1"/>
</dbReference>
<dbReference type="AlphaFoldDB" id="A0A6J7GUL1"/>
<evidence type="ECO:0000256" key="3">
    <source>
        <dbReference type="ARBA" id="ARBA00023125"/>
    </source>
</evidence>
<evidence type="ECO:0000256" key="2">
    <source>
        <dbReference type="ARBA" id="ARBA00023015"/>
    </source>
</evidence>
<evidence type="ECO:0000313" key="5">
    <source>
        <dbReference type="EMBL" id="CAB4907983.1"/>
    </source>
</evidence>
<evidence type="ECO:0000256" key="1">
    <source>
        <dbReference type="ARBA" id="ARBA00011046"/>
    </source>
</evidence>